<dbReference type="Proteomes" id="UP000007813">
    <property type="component" value="Unassembled WGS sequence"/>
</dbReference>
<keyword evidence="1" id="KW-1133">Transmembrane helix</keyword>
<comment type="caution">
    <text evidence="2">The sequence shown here is derived from an EMBL/GenBank/DDBJ whole genome shotgun (WGS) entry which is preliminary data.</text>
</comment>
<gene>
    <name evidence="2" type="ORF">HSB1_39430</name>
</gene>
<dbReference type="AlphaFoldDB" id="J3ETQ6"/>
<keyword evidence="1" id="KW-0472">Membrane</keyword>
<organism evidence="2 3">
    <name type="scientific">Halogranum salarium B-1</name>
    <dbReference type="NCBI Taxonomy" id="1210908"/>
    <lineage>
        <taxon>Archaea</taxon>
        <taxon>Methanobacteriati</taxon>
        <taxon>Methanobacteriota</taxon>
        <taxon>Stenosarchaea group</taxon>
        <taxon>Halobacteria</taxon>
        <taxon>Halobacteriales</taxon>
        <taxon>Haloferacaceae</taxon>
    </lineage>
</organism>
<accession>J3ETQ6</accession>
<reference evidence="2 3" key="1">
    <citation type="journal article" date="2012" name="J. Bacteriol.">
        <title>Draft Genome Sequence of the Extremely Halophilic Archaeon Halogranum salarium B-1T.</title>
        <authorList>
            <person name="Kim K.K."/>
            <person name="Lee K.C."/>
            <person name="Lee J.S."/>
        </authorList>
    </citation>
    <scope>NUCLEOTIDE SEQUENCE [LARGE SCALE GENOMIC DNA]</scope>
    <source>
        <strain evidence="2 3">B-1</strain>
    </source>
</reference>
<evidence type="ECO:0000313" key="3">
    <source>
        <dbReference type="Proteomes" id="UP000007813"/>
    </source>
</evidence>
<evidence type="ECO:0000313" key="2">
    <source>
        <dbReference type="EMBL" id="EJN57582.1"/>
    </source>
</evidence>
<name>J3ETQ6_9EURY</name>
<feature type="transmembrane region" description="Helical" evidence="1">
    <location>
        <begin position="12"/>
        <end position="37"/>
    </location>
</feature>
<sequence>MLLLYVAGFVPVIGGLVTIGVILTGVGAVVVTHFGLIRFEPMLFPE</sequence>
<evidence type="ECO:0000256" key="1">
    <source>
        <dbReference type="SAM" id="Phobius"/>
    </source>
</evidence>
<keyword evidence="1" id="KW-0812">Transmembrane</keyword>
<proteinExistence type="predicted"/>
<protein>
    <submittedName>
        <fullName evidence="2">Uncharacterized protein</fullName>
    </submittedName>
</protein>
<dbReference type="EMBL" id="ALJD01000012">
    <property type="protein sequence ID" value="EJN57582.1"/>
    <property type="molecule type" value="Genomic_DNA"/>
</dbReference>